<name>A0ABN3HA89_9ACTN</name>
<dbReference type="InterPro" id="IPR050237">
    <property type="entry name" value="ATP-dep_AMP-bd_enzyme"/>
</dbReference>
<sequence>MQDFTAPCNPVAVVLHAVATTVPRLLAARSASEPDREALVVDGIGALTFGSWQRRAADLAERLMQRRVAPGDRVGLRFGAAEWLDYAVAYVAVQRLGAVAVPVSADAAPAELAHVLADCDAAGLVHAGGTPDWPGGWTQAAGDGAGSRCGEDLSTPHHEEPR</sequence>
<dbReference type="Gene3D" id="3.40.50.12780">
    <property type="entry name" value="N-terminal domain of ligase-like"/>
    <property type="match status" value="1"/>
</dbReference>
<organism evidence="3 4">
    <name type="scientific">Dactylosporangium salmoneum</name>
    <dbReference type="NCBI Taxonomy" id="53361"/>
    <lineage>
        <taxon>Bacteria</taxon>
        <taxon>Bacillati</taxon>
        <taxon>Actinomycetota</taxon>
        <taxon>Actinomycetes</taxon>
        <taxon>Micromonosporales</taxon>
        <taxon>Micromonosporaceae</taxon>
        <taxon>Dactylosporangium</taxon>
    </lineage>
</organism>
<dbReference type="SUPFAM" id="SSF56801">
    <property type="entry name" value="Acetyl-CoA synthetase-like"/>
    <property type="match status" value="1"/>
</dbReference>
<evidence type="ECO:0000259" key="2">
    <source>
        <dbReference type="Pfam" id="PF00501"/>
    </source>
</evidence>
<proteinExistence type="predicted"/>
<dbReference type="Pfam" id="PF00501">
    <property type="entry name" value="AMP-binding"/>
    <property type="match status" value="1"/>
</dbReference>
<evidence type="ECO:0000313" key="4">
    <source>
        <dbReference type="Proteomes" id="UP001501444"/>
    </source>
</evidence>
<feature type="region of interest" description="Disordered" evidence="1">
    <location>
        <begin position="141"/>
        <end position="162"/>
    </location>
</feature>
<dbReference type="EMBL" id="BAAARV010000074">
    <property type="protein sequence ID" value="GAA2372857.1"/>
    <property type="molecule type" value="Genomic_DNA"/>
</dbReference>
<dbReference type="InterPro" id="IPR000873">
    <property type="entry name" value="AMP-dep_synth/lig_dom"/>
</dbReference>
<keyword evidence="4" id="KW-1185">Reference proteome</keyword>
<dbReference type="InterPro" id="IPR042099">
    <property type="entry name" value="ANL_N_sf"/>
</dbReference>
<feature type="domain" description="AMP-dependent synthetase/ligase" evidence="2">
    <location>
        <begin position="28"/>
        <end position="125"/>
    </location>
</feature>
<accession>A0ABN3HA89</accession>
<dbReference type="PANTHER" id="PTHR43767">
    <property type="entry name" value="LONG-CHAIN-FATTY-ACID--COA LIGASE"/>
    <property type="match status" value="1"/>
</dbReference>
<evidence type="ECO:0000256" key="1">
    <source>
        <dbReference type="SAM" id="MobiDB-lite"/>
    </source>
</evidence>
<protein>
    <recommendedName>
        <fullName evidence="2">AMP-dependent synthetase/ligase domain-containing protein</fullName>
    </recommendedName>
</protein>
<dbReference type="Proteomes" id="UP001501444">
    <property type="component" value="Unassembled WGS sequence"/>
</dbReference>
<evidence type="ECO:0000313" key="3">
    <source>
        <dbReference type="EMBL" id="GAA2372857.1"/>
    </source>
</evidence>
<gene>
    <name evidence="3" type="ORF">GCM10010170_075280</name>
</gene>
<reference evidence="3 4" key="1">
    <citation type="journal article" date="2019" name="Int. J. Syst. Evol. Microbiol.">
        <title>The Global Catalogue of Microorganisms (GCM) 10K type strain sequencing project: providing services to taxonomists for standard genome sequencing and annotation.</title>
        <authorList>
            <consortium name="The Broad Institute Genomics Platform"/>
            <consortium name="The Broad Institute Genome Sequencing Center for Infectious Disease"/>
            <person name="Wu L."/>
            <person name="Ma J."/>
        </authorList>
    </citation>
    <scope>NUCLEOTIDE SEQUENCE [LARGE SCALE GENOMIC DNA]</scope>
    <source>
        <strain evidence="3 4">JCM 3272</strain>
    </source>
</reference>
<feature type="compositionally biased region" description="Basic and acidic residues" evidence="1">
    <location>
        <begin position="149"/>
        <end position="162"/>
    </location>
</feature>
<dbReference type="PANTHER" id="PTHR43767:SF1">
    <property type="entry name" value="NONRIBOSOMAL PEPTIDE SYNTHASE PES1 (EUROFUNG)-RELATED"/>
    <property type="match status" value="1"/>
</dbReference>
<comment type="caution">
    <text evidence="3">The sequence shown here is derived from an EMBL/GenBank/DDBJ whole genome shotgun (WGS) entry which is preliminary data.</text>
</comment>